<dbReference type="Pfam" id="PF00072">
    <property type="entry name" value="Response_reg"/>
    <property type="match status" value="1"/>
</dbReference>
<dbReference type="SMART" id="SM00387">
    <property type="entry name" value="HATPase_c"/>
    <property type="match status" value="1"/>
</dbReference>
<feature type="domain" description="Histidine kinase" evidence="6">
    <location>
        <begin position="421"/>
        <end position="658"/>
    </location>
</feature>
<dbReference type="InterPro" id="IPR003594">
    <property type="entry name" value="HATPase_dom"/>
</dbReference>
<dbReference type="InterPro" id="IPR003661">
    <property type="entry name" value="HisK_dim/P_dom"/>
</dbReference>
<dbReference type="CDD" id="cd00130">
    <property type="entry name" value="PAS"/>
    <property type="match status" value="1"/>
</dbReference>
<dbReference type="Gene3D" id="3.40.50.2300">
    <property type="match status" value="1"/>
</dbReference>
<keyword evidence="5" id="KW-0812">Transmembrane</keyword>
<dbReference type="Gene3D" id="3.30.450.20">
    <property type="entry name" value="PAS domain"/>
    <property type="match status" value="1"/>
</dbReference>
<dbReference type="EMBL" id="JTDN01000001">
    <property type="protein sequence ID" value="KHL26777.1"/>
    <property type="molecule type" value="Genomic_DNA"/>
</dbReference>
<keyword evidence="5" id="KW-0472">Membrane</keyword>
<keyword evidence="5" id="KW-1133">Transmembrane helix</keyword>
<dbReference type="PRINTS" id="PR00344">
    <property type="entry name" value="BCTRLSENSOR"/>
</dbReference>
<dbReference type="Gene3D" id="1.10.287.130">
    <property type="match status" value="1"/>
</dbReference>
<organism evidence="9 10">
    <name type="scientific">Croceibacterium mercuriale</name>
    <dbReference type="NCBI Taxonomy" id="1572751"/>
    <lineage>
        <taxon>Bacteria</taxon>
        <taxon>Pseudomonadati</taxon>
        <taxon>Pseudomonadota</taxon>
        <taxon>Alphaproteobacteria</taxon>
        <taxon>Sphingomonadales</taxon>
        <taxon>Erythrobacteraceae</taxon>
        <taxon>Croceibacterium</taxon>
    </lineage>
</organism>
<comment type="caution">
    <text evidence="9">The sequence shown here is derived from an EMBL/GenBank/DDBJ whole genome shotgun (WGS) entry which is preliminary data.</text>
</comment>
<dbReference type="InterPro" id="IPR036890">
    <property type="entry name" value="HATPase_C_sf"/>
</dbReference>
<dbReference type="Pfam" id="PF08448">
    <property type="entry name" value="PAS_4"/>
    <property type="match status" value="1"/>
</dbReference>
<evidence type="ECO:0000256" key="4">
    <source>
        <dbReference type="PROSITE-ProRule" id="PRU00169"/>
    </source>
</evidence>
<sequence>MTVGEGLALAAAVAASLALLNHATGSLLLLAAYAGGLLTLGVLAWLLLRRRLDQPAAGEVLLPDWSVTGGAIEVDGAQSGAAIAITDRANRLVCANTIYVTAFGATIAPPRVPLEEAQVDALGAAIRTAWRDGSGGPVAVTGRNGSWTASVRRTGVGEDHLIWRFHPAEPTDPAAALADQLAGGMGQLLSTAGIEAALVAHDGALAAVTHGFAARAAGDAEANLAGQELATLLRADERERIYFAREGRDGRPQAMVSAPLGDGGGTLVLLVDAGAQLAGWGTEPADQAAQLQAVLASLPLGLAVADRDGRLLFANPAFARAAGVQGQPLPTYPTDLVVRQDKAELSAGVRRHGQGTPTSDEITVRLRSGPEEPVTLGLAGVRGLGEAAVLLSLIDSTEQSRLKRQVAQASKMQAIGQLAGGVAHDFNNVLTSIIGQCDLMLMRHLPGDSDYGEIQQIKADANRAASLTRQLLAFSRQQTLQPQVLQLPDVLAEVSQLLKRLLGVHITLEVRHDRDLGVVRADPRQLEQVIVNLAVNARDAIQARRGDQARGTLSFTTRRISAADIARMDSQIIPPGEYTALIAEDDGGGIPEQHLPKIFEPFFTTKEQGKGTGLGLSTVYGIVKQSGGFIFADNVAGLATGPGSAKGARFTIFLPVHRATAEELDRLAAPPPEPELAGSGDWSGGARILLVEDEDMVRLVAQRALLRAGHEVVTAGDGEEGLEQLRNALAAGQPFDMVVSDVVMPVMDGPAMVRAIRTMVPDMPVLFMSGYAEAQLRSEIDEPDLHFLAKPFNVAQIAAKVGQVIAAR</sequence>
<gene>
    <name evidence="9" type="ORF">PK98_05765</name>
</gene>
<reference evidence="9 10" key="1">
    <citation type="submission" date="2014-11" db="EMBL/GenBank/DDBJ databases">
        <title>Draft genome sequence of Kirrobacter mercurialis.</title>
        <authorList>
            <person name="Coil D.A."/>
            <person name="Eisen J.A."/>
        </authorList>
    </citation>
    <scope>NUCLEOTIDE SEQUENCE [LARGE SCALE GENOMIC DNA]</scope>
    <source>
        <strain evidence="9 10">Coronado</strain>
    </source>
</reference>
<evidence type="ECO:0000256" key="3">
    <source>
        <dbReference type="ARBA" id="ARBA00022553"/>
    </source>
</evidence>
<keyword evidence="10" id="KW-1185">Reference proteome</keyword>
<protein>
    <recommendedName>
        <fullName evidence="2">histidine kinase</fullName>
        <ecNumber evidence="2">2.7.13.3</ecNumber>
    </recommendedName>
</protein>
<dbReference type="EC" id="2.7.13.3" evidence="2"/>
<dbReference type="Pfam" id="PF00512">
    <property type="entry name" value="HisKA"/>
    <property type="match status" value="1"/>
</dbReference>
<dbReference type="SUPFAM" id="SSF47384">
    <property type="entry name" value="Homodimeric domain of signal transducing histidine kinase"/>
    <property type="match status" value="1"/>
</dbReference>
<evidence type="ECO:0000256" key="5">
    <source>
        <dbReference type="SAM" id="Phobius"/>
    </source>
</evidence>
<feature type="modified residue" description="4-aspartylphosphate" evidence="4">
    <location>
        <position position="741"/>
    </location>
</feature>
<dbReference type="PROSITE" id="PS50109">
    <property type="entry name" value="HIS_KIN"/>
    <property type="match status" value="1"/>
</dbReference>
<dbReference type="STRING" id="1572751.PK98_05765"/>
<comment type="catalytic activity">
    <reaction evidence="1">
        <text>ATP + protein L-histidine = ADP + protein N-phospho-L-histidine.</text>
        <dbReference type="EC" id="2.7.13.3"/>
    </reaction>
</comment>
<dbReference type="CDD" id="cd00082">
    <property type="entry name" value="HisKA"/>
    <property type="match status" value="1"/>
</dbReference>
<dbReference type="SUPFAM" id="SSF52172">
    <property type="entry name" value="CheY-like"/>
    <property type="match status" value="1"/>
</dbReference>
<dbReference type="Proteomes" id="UP000030988">
    <property type="component" value="Unassembled WGS sequence"/>
</dbReference>
<evidence type="ECO:0000259" key="8">
    <source>
        <dbReference type="PROSITE" id="PS50112"/>
    </source>
</evidence>
<dbReference type="PROSITE" id="PS50110">
    <property type="entry name" value="RESPONSE_REGULATORY"/>
    <property type="match status" value="1"/>
</dbReference>
<dbReference type="InterPro" id="IPR004358">
    <property type="entry name" value="Sig_transdc_His_kin-like_C"/>
</dbReference>
<feature type="transmembrane region" description="Helical" evidence="5">
    <location>
        <begin position="28"/>
        <end position="48"/>
    </location>
</feature>
<dbReference type="SUPFAM" id="SSF55785">
    <property type="entry name" value="PYP-like sensor domain (PAS domain)"/>
    <property type="match status" value="1"/>
</dbReference>
<dbReference type="InterPro" id="IPR000014">
    <property type="entry name" value="PAS"/>
</dbReference>
<dbReference type="Gene3D" id="3.30.565.10">
    <property type="entry name" value="Histidine kinase-like ATPase, C-terminal domain"/>
    <property type="match status" value="1"/>
</dbReference>
<evidence type="ECO:0000259" key="7">
    <source>
        <dbReference type="PROSITE" id="PS50110"/>
    </source>
</evidence>
<dbReference type="SMART" id="SM00388">
    <property type="entry name" value="HisKA"/>
    <property type="match status" value="1"/>
</dbReference>
<keyword evidence="9" id="KW-0808">Transferase</keyword>
<dbReference type="PROSITE" id="PS50112">
    <property type="entry name" value="PAS"/>
    <property type="match status" value="1"/>
</dbReference>
<dbReference type="SMART" id="SM00091">
    <property type="entry name" value="PAS"/>
    <property type="match status" value="1"/>
</dbReference>
<keyword evidence="3 4" id="KW-0597">Phosphoprotein</keyword>
<keyword evidence="9" id="KW-0418">Kinase</keyword>
<dbReference type="SMART" id="SM00448">
    <property type="entry name" value="REC"/>
    <property type="match status" value="1"/>
</dbReference>
<evidence type="ECO:0000313" key="10">
    <source>
        <dbReference type="Proteomes" id="UP000030988"/>
    </source>
</evidence>
<dbReference type="AlphaFoldDB" id="A0A0B2C3G9"/>
<dbReference type="InterPro" id="IPR035965">
    <property type="entry name" value="PAS-like_dom_sf"/>
</dbReference>
<dbReference type="FunFam" id="1.10.287.130:FF:000037">
    <property type="entry name" value="Hybrid sensor histidine kinase/response regulator"/>
    <property type="match status" value="1"/>
</dbReference>
<dbReference type="PANTHER" id="PTHR43065:SF42">
    <property type="entry name" value="TWO-COMPONENT SENSOR PPRA"/>
    <property type="match status" value="1"/>
</dbReference>
<evidence type="ECO:0000313" key="9">
    <source>
        <dbReference type="EMBL" id="KHL26777.1"/>
    </source>
</evidence>
<name>A0A0B2C3G9_9SPHN</name>
<proteinExistence type="predicted"/>
<dbReference type="InterPro" id="IPR001789">
    <property type="entry name" value="Sig_transdc_resp-reg_receiver"/>
</dbReference>
<dbReference type="InterPro" id="IPR013656">
    <property type="entry name" value="PAS_4"/>
</dbReference>
<evidence type="ECO:0000256" key="1">
    <source>
        <dbReference type="ARBA" id="ARBA00000085"/>
    </source>
</evidence>
<feature type="domain" description="PAS" evidence="8">
    <location>
        <begin position="287"/>
        <end position="329"/>
    </location>
</feature>
<dbReference type="Pfam" id="PF02518">
    <property type="entry name" value="HATPase_c"/>
    <property type="match status" value="1"/>
</dbReference>
<dbReference type="InterPro" id="IPR005467">
    <property type="entry name" value="His_kinase_dom"/>
</dbReference>
<dbReference type="InterPro" id="IPR036097">
    <property type="entry name" value="HisK_dim/P_sf"/>
</dbReference>
<feature type="domain" description="Response regulatory" evidence="7">
    <location>
        <begin position="687"/>
        <end position="805"/>
    </location>
</feature>
<dbReference type="PANTHER" id="PTHR43065">
    <property type="entry name" value="SENSOR HISTIDINE KINASE"/>
    <property type="match status" value="1"/>
</dbReference>
<dbReference type="InterPro" id="IPR011006">
    <property type="entry name" value="CheY-like_superfamily"/>
</dbReference>
<dbReference type="SUPFAM" id="SSF55874">
    <property type="entry name" value="ATPase domain of HSP90 chaperone/DNA topoisomerase II/histidine kinase"/>
    <property type="match status" value="1"/>
</dbReference>
<evidence type="ECO:0000259" key="6">
    <source>
        <dbReference type="PROSITE" id="PS50109"/>
    </source>
</evidence>
<dbReference type="GO" id="GO:0000155">
    <property type="term" value="F:phosphorelay sensor kinase activity"/>
    <property type="evidence" value="ECO:0007669"/>
    <property type="project" value="InterPro"/>
</dbReference>
<evidence type="ECO:0000256" key="2">
    <source>
        <dbReference type="ARBA" id="ARBA00012438"/>
    </source>
</evidence>
<accession>A0A0B2C3G9</accession>